<feature type="coiled-coil region" evidence="1">
    <location>
        <begin position="1213"/>
        <end position="1240"/>
    </location>
</feature>
<dbReference type="Proteomes" id="UP000032414">
    <property type="component" value="Chromosome I"/>
</dbReference>
<feature type="coiled-coil region" evidence="1">
    <location>
        <begin position="596"/>
        <end position="626"/>
    </location>
</feature>
<keyword evidence="1" id="KW-0175">Coiled coil</keyword>
<dbReference type="KEGG" id="tmc:LMI_3142"/>
<dbReference type="PANTHER" id="PTHR23159:SF31">
    <property type="entry name" value="CENTROSOME-ASSOCIATED PROTEIN CEP250 ISOFORM X1"/>
    <property type="match status" value="1"/>
</dbReference>
<protein>
    <submittedName>
        <fullName evidence="2">Uncharacterized protein</fullName>
    </submittedName>
</protein>
<evidence type="ECO:0000313" key="3">
    <source>
        <dbReference type="EMBL" id="SCY02161.1"/>
    </source>
</evidence>
<reference evidence="3 5" key="3">
    <citation type="submission" date="2016-10" db="EMBL/GenBank/DDBJ databases">
        <authorList>
            <person name="Varghese N."/>
            <person name="Submissions S."/>
        </authorList>
    </citation>
    <scope>NUCLEOTIDE SEQUENCE [LARGE SCALE GENOMIC DNA]</scope>
    <source>
        <strain evidence="3 5">ATCC 33218</strain>
    </source>
</reference>
<evidence type="ECO:0000256" key="1">
    <source>
        <dbReference type="SAM" id="Coils"/>
    </source>
</evidence>
<reference evidence="4" key="2">
    <citation type="submission" date="2014-09" db="EMBL/GenBank/DDBJ databases">
        <authorList>
            <person name="Gomez-Valero L."/>
        </authorList>
    </citation>
    <scope>NUCLEOTIDE SEQUENCE [LARGE SCALE GENOMIC DNA]</scope>
    <source>
        <strain evidence="4">ATCC33218</strain>
    </source>
</reference>
<organism evidence="2 4">
    <name type="scientific">Legionella micdadei</name>
    <name type="common">Tatlockia micdadei</name>
    <dbReference type="NCBI Taxonomy" id="451"/>
    <lineage>
        <taxon>Bacteria</taxon>
        <taxon>Pseudomonadati</taxon>
        <taxon>Pseudomonadota</taxon>
        <taxon>Gammaproteobacteria</taxon>
        <taxon>Legionellales</taxon>
        <taxon>Legionellaceae</taxon>
        <taxon>Legionella</taxon>
    </lineage>
</organism>
<dbReference type="PANTHER" id="PTHR23159">
    <property type="entry name" value="CENTROSOMAL PROTEIN 2"/>
    <property type="match status" value="1"/>
</dbReference>
<dbReference type="EMBL" id="FMVN01000003">
    <property type="protein sequence ID" value="SCY02161.1"/>
    <property type="molecule type" value="Genomic_DNA"/>
</dbReference>
<evidence type="ECO:0000313" key="5">
    <source>
        <dbReference type="Proteomes" id="UP000182998"/>
    </source>
</evidence>
<dbReference type="Proteomes" id="UP000182998">
    <property type="component" value="Unassembled WGS sequence"/>
</dbReference>
<reference evidence="2" key="1">
    <citation type="submission" date="2014-09" db="EMBL/GenBank/DDBJ databases">
        <authorList>
            <person name="GOMEZ-VALERO Laura"/>
        </authorList>
    </citation>
    <scope>NUCLEOTIDE SEQUENCE</scope>
    <source>
        <strain evidence="2">ATCC33218</strain>
    </source>
</reference>
<dbReference type="PATRIC" id="fig|451.8.peg.940"/>
<feature type="coiled-coil region" evidence="1">
    <location>
        <begin position="725"/>
        <end position="807"/>
    </location>
</feature>
<evidence type="ECO:0000313" key="4">
    <source>
        <dbReference type="Proteomes" id="UP000032414"/>
    </source>
</evidence>
<evidence type="ECO:0000313" key="2">
    <source>
        <dbReference type="EMBL" id="CEG62365.1"/>
    </source>
</evidence>
<gene>
    <name evidence="2" type="ORF">LMI_3142</name>
    <name evidence="3" type="ORF">SAMN02982997_00631</name>
</gene>
<accession>A0A098GK51</accession>
<keyword evidence="5" id="KW-1185">Reference proteome</keyword>
<proteinExistence type="predicted"/>
<sequence length="1525" mass="171899">MAGAIMKEKITKSLEQIQSLVAFIPEENADERETVRALYAYLSEKTKKATDEQELRLIEQEISTLWVKNPTIIKAVLLNNLVGLFSLISPSPDNSSAYSIFIQEGSDSARESYLKDVKDLIEQVTNSNDPTFLNSKKREFGFLNKSVQIALIDGMISRMGALPSPRSTGLFSSIKSRLESPSEESLFLETIKEWQQDLNEPTTKTIRTIPLAKLRHAVKEFHHYHQKLLEEKEQTASQAKVKPTVTKDKPTTAEVKRTATEPKSTVVKTGHKTVSEVKPIVAEDMREKLLADLRLTYSLLDSNYSIFSTTPQRVKVRDESFEDIKRYIEQVEGTNDRKTLAQIANDLGFIKKSIQVAFLEGMIESLTPPEINTPTEPSSKSVAEKVVTGLVGGLFKAKEKIVDVFSEITMPEKVEMQANAEVYVGTLKKYLRQLEESTGKVYPTAGMISLGDEYRRLMDATYGPTPVAEVSPTVTKSTTKARKKSHKREAVIENSVVHERSTEELEKMRKAGVPEEKIKELQKPVVIVYNRTYSADALEELRIAGVSQKRIDKFRERGMRLSDISNLATINAKTINEFKGKVSREAIEELHETKLSMKALKELQKIEQQFTELQEIKQQIEIEQGKKPGYYSSETLSEYQQKVASKETLDELSKMANLSQKTISEFEKAGISRETLTTIQRGITLDEKAIGEFKSAGITPNALKELQKPRFSSATLDELQQRKTINELNEKYRVLVRQITEKKEAINELLKHAAQTEEKLKTEEKERGLKEGKLSDDPYIQGRLKDIKKFNLEIQQQLENYGKFEEEFSPLRDWFYRKKTNTTPIDMTKFNEAWEKYKSQDRQLPNGLVEKGKVTRTRIREVEVEKAEEYLENITRAYKGIDEATRNITERLAQLDEVDALQKSPPVSSKETLTRIPTQTIREAKSTISIHSEEGPLPIPTEIPAVASEAEVIQNDSLAKGAILEEKTGKQAVRELTGILEEKKNSYGLLLSKIESMTAGFDSTLKSLEEPGLAPTREGENATTFMGSIEKGIKTAKELLTGQTPSDSPVPNAKAEVSLKPQWSENRELARLVKSYKERSAEFDEVVKRKEAEFAQLSGSQSQLQLSEILQGQVQAIGNASNQLEEIKTELGKIIEGIHTEIEGTKKKRQELIAKEAREIRSLVDDLETLVSGIGKCSRYQDIKTPDLESIKASIKKTVDAFSDERMRATKIASDAKKSKEVLTELKTELEREVATVNNTYLEECRKIIALLHETNQKAEEYREAVSACPLLQPSGEGAKAVIPGHPKEIANTEDLRRQMSKMPDFPQTELKALSRPNHDEVLTYQLPSQSELEQFKRRVLQRTSALEAETLKVKELTKRNASEEVSIVRQMVGTVDTYLSSADSVVTTNILSKVKGDLNNHILNYLNLEKGYEEPTSFAAKCITAMQTDLNENNLRQLSQLNDFKSWVQPFIEKVLSGLEWLLSLAVTPQPKTYRPQFFAGDTEKNVAAAAQQAQESLDKFKTQVGNVAPEIPVSREPLKATVQ</sequence>
<name>A0A098GK51_LEGMI</name>
<dbReference type="HOGENOM" id="CLU_247531_0_0_6"/>
<dbReference type="EMBL" id="LN614830">
    <property type="protein sequence ID" value="CEG62365.1"/>
    <property type="molecule type" value="Genomic_DNA"/>
</dbReference>